<keyword evidence="6" id="KW-1015">Disulfide bond</keyword>
<dbReference type="Gene3D" id="3.90.70.10">
    <property type="entry name" value="Cysteine proteinases"/>
    <property type="match status" value="1"/>
</dbReference>
<reference evidence="9 10" key="1">
    <citation type="journal article" date="2018" name="PLoS Genet.">
        <title>Population sequencing reveals clonal diversity and ancestral inbreeding in the grapevine cultivar Chardonnay.</title>
        <authorList>
            <person name="Roach M.J."/>
            <person name="Johnson D.L."/>
            <person name="Bohlmann J."/>
            <person name="van Vuuren H.J."/>
            <person name="Jones S.J."/>
            <person name="Pretorius I.S."/>
            <person name="Schmidt S.A."/>
            <person name="Borneman A.R."/>
        </authorList>
    </citation>
    <scope>NUCLEOTIDE SEQUENCE [LARGE SCALE GENOMIC DNA]</scope>
    <source>
        <strain evidence="10">cv. Chardonnay</strain>
        <tissue evidence="9">Leaf</tissue>
    </source>
</reference>
<sequence>MHLVSWSKVCKEKKSGDLDIRRLEILNWALLGDGRGKVKESFGVSTWKDIRKDQDGFSHRTIIRVKNGRITNFWKDNGVGETSLKEAYPLLFSLVYHKNAMMADMWEGGGNGAKCKKQGKISFPSQGNLGFSFNYEISFLCLGSSLGENLTTNMLMKGGIVEISCRTQGCPEAERSTQVQACFRALHNRGLPALSLMRSKLDKSWHSDVSKLLSMKMEKVILVALSLVLVFGLAESFDFDEKDLASEESLWDLYERWRSYHTVSRDLEEKNKRFNVFKENTKHVHKVNQMDKPYKLKLNKFADMTNHEFRSSYGGSKVKHYRMLRGDRRGTGGFMHEKTTYLPPSVDWRKKGAVTGIKDQGKCGSCWAFSTVVGVEGINQIKTKELLSLSEQQLIDCDRSDDHGCNGGLMESAFEFIKKNGGITTENNYPYKAKDERCDMLKAGVPVNDERALMKAVAHQPVSVAIDAGGVFDGECGTELDHGVAIVGYGTTLDGTKYWIVKNSWGAEWGEKGYIRMARGIQAAEGQCGIAMEASYPVKSSNNTRRGSIKDEL</sequence>
<protein>
    <submittedName>
        <fullName evidence="9">Vignain</fullName>
    </submittedName>
</protein>
<dbReference type="PRINTS" id="PR00705">
    <property type="entry name" value="PAPAIN"/>
</dbReference>
<evidence type="ECO:0000259" key="7">
    <source>
        <dbReference type="SMART" id="SM00645"/>
    </source>
</evidence>
<evidence type="ECO:0000256" key="4">
    <source>
        <dbReference type="ARBA" id="ARBA00022801"/>
    </source>
</evidence>
<comment type="caution">
    <text evidence="9">The sequence shown here is derived from an EMBL/GenBank/DDBJ whole genome shotgun (WGS) entry which is preliminary data.</text>
</comment>
<accession>A0A438J692</accession>
<evidence type="ECO:0000313" key="10">
    <source>
        <dbReference type="Proteomes" id="UP000288805"/>
    </source>
</evidence>
<keyword evidence="2" id="KW-0645">Protease</keyword>
<dbReference type="PROSITE" id="PS00640">
    <property type="entry name" value="THIOL_PROTEASE_ASN"/>
    <property type="match status" value="1"/>
</dbReference>
<dbReference type="GO" id="GO:0006508">
    <property type="term" value="P:proteolysis"/>
    <property type="evidence" value="ECO:0007669"/>
    <property type="project" value="UniProtKB-KW"/>
</dbReference>
<dbReference type="EMBL" id="QGNW01000061">
    <property type="protein sequence ID" value="RVX04477.1"/>
    <property type="molecule type" value="Genomic_DNA"/>
</dbReference>
<keyword evidence="5" id="KW-0788">Thiol protease</keyword>
<dbReference type="InterPro" id="IPR025661">
    <property type="entry name" value="Pept_asp_AS"/>
</dbReference>
<dbReference type="PROSITE" id="PS00139">
    <property type="entry name" value="THIOL_PROTEASE_CYS"/>
    <property type="match status" value="1"/>
</dbReference>
<dbReference type="InterPro" id="IPR000668">
    <property type="entry name" value="Peptidase_C1A_C"/>
</dbReference>
<dbReference type="FunFam" id="3.90.70.10:FF:000023">
    <property type="entry name" value="Senescence-specific cysteine protease SAG39"/>
    <property type="match status" value="1"/>
</dbReference>
<proteinExistence type="inferred from homology"/>
<evidence type="ECO:0000313" key="9">
    <source>
        <dbReference type="EMBL" id="RVX04477.1"/>
    </source>
</evidence>
<evidence type="ECO:0000256" key="5">
    <source>
        <dbReference type="ARBA" id="ARBA00022807"/>
    </source>
</evidence>
<keyword evidence="4" id="KW-0378">Hydrolase</keyword>
<dbReference type="PANTHER" id="PTHR12411">
    <property type="entry name" value="CYSTEINE PROTEASE FAMILY C1-RELATED"/>
    <property type="match status" value="1"/>
</dbReference>
<name>A0A438J692_VITVI</name>
<comment type="similarity">
    <text evidence="1">Belongs to the peptidase C1 family.</text>
</comment>
<dbReference type="AlphaFoldDB" id="A0A438J692"/>
<keyword evidence="3" id="KW-0732">Signal</keyword>
<feature type="domain" description="Peptidase C1A papain C-terminal" evidence="7">
    <location>
        <begin position="342"/>
        <end position="538"/>
    </location>
</feature>
<feature type="domain" description="Cathepsin propeptide inhibitor" evidence="8">
    <location>
        <begin position="254"/>
        <end position="309"/>
    </location>
</feature>
<dbReference type="InterPro" id="IPR013201">
    <property type="entry name" value="Prot_inhib_I29"/>
</dbReference>
<dbReference type="Pfam" id="PF00112">
    <property type="entry name" value="Peptidase_C1"/>
    <property type="match status" value="1"/>
</dbReference>
<evidence type="ECO:0000256" key="6">
    <source>
        <dbReference type="ARBA" id="ARBA00023157"/>
    </source>
</evidence>
<organism evidence="9 10">
    <name type="scientific">Vitis vinifera</name>
    <name type="common">Grape</name>
    <dbReference type="NCBI Taxonomy" id="29760"/>
    <lineage>
        <taxon>Eukaryota</taxon>
        <taxon>Viridiplantae</taxon>
        <taxon>Streptophyta</taxon>
        <taxon>Embryophyta</taxon>
        <taxon>Tracheophyta</taxon>
        <taxon>Spermatophyta</taxon>
        <taxon>Magnoliopsida</taxon>
        <taxon>eudicotyledons</taxon>
        <taxon>Gunneridae</taxon>
        <taxon>Pentapetalae</taxon>
        <taxon>rosids</taxon>
        <taxon>Vitales</taxon>
        <taxon>Vitaceae</taxon>
        <taxon>Viteae</taxon>
        <taxon>Vitis</taxon>
    </lineage>
</organism>
<dbReference type="Pfam" id="PF08246">
    <property type="entry name" value="Inhibitor_I29"/>
    <property type="match status" value="1"/>
</dbReference>
<dbReference type="InterPro" id="IPR000169">
    <property type="entry name" value="Pept_cys_AS"/>
</dbReference>
<evidence type="ECO:0000256" key="3">
    <source>
        <dbReference type="ARBA" id="ARBA00022729"/>
    </source>
</evidence>
<dbReference type="PROSITE" id="PS00639">
    <property type="entry name" value="THIOL_PROTEASE_HIS"/>
    <property type="match status" value="1"/>
</dbReference>
<evidence type="ECO:0000256" key="1">
    <source>
        <dbReference type="ARBA" id="ARBA00008455"/>
    </source>
</evidence>
<dbReference type="CDD" id="cd02248">
    <property type="entry name" value="Peptidase_C1A"/>
    <property type="match status" value="1"/>
</dbReference>
<dbReference type="InterPro" id="IPR039417">
    <property type="entry name" value="Peptidase_C1A_papain-like"/>
</dbReference>
<dbReference type="InterPro" id="IPR038765">
    <property type="entry name" value="Papain-like_cys_pep_sf"/>
</dbReference>
<evidence type="ECO:0000259" key="8">
    <source>
        <dbReference type="SMART" id="SM00848"/>
    </source>
</evidence>
<dbReference type="InterPro" id="IPR013128">
    <property type="entry name" value="Peptidase_C1A"/>
</dbReference>
<gene>
    <name evidence="9" type="primary">CYSEP_1</name>
    <name evidence="9" type="ORF">CK203_018390</name>
</gene>
<dbReference type="GO" id="GO:0008234">
    <property type="term" value="F:cysteine-type peptidase activity"/>
    <property type="evidence" value="ECO:0007669"/>
    <property type="project" value="UniProtKB-KW"/>
</dbReference>
<dbReference type="SMART" id="SM00848">
    <property type="entry name" value="Inhibitor_I29"/>
    <property type="match status" value="1"/>
</dbReference>
<dbReference type="Proteomes" id="UP000288805">
    <property type="component" value="Unassembled WGS sequence"/>
</dbReference>
<dbReference type="InterPro" id="IPR025660">
    <property type="entry name" value="Pept_his_AS"/>
</dbReference>
<dbReference type="SMART" id="SM00645">
    <property type="entry name" value="Pept_C1"/>
    <property type="match status" value="1"/>
</dbReference>
<dbReference type="SUPFAM" id="SSF54001">
    <property type="entry name" value="Cysteine proteinases"/>
    <property type="match status" value="1"/>
</dbReference>
<evidence type="ECO:0000256" key="2">
    <source>
        <dbReference type="ARBA" id="ARBA00022670"/>
    </source>
</evidence>
<dbReference type="OrthoDB" id="1751480at2759"/>